<name>A0AAV9DUG0_ACOCL</name>
<dbReference type="Proteomes" id="UP001180020">
    <property type="component" value="Unassembled WGS sequence"/>
</dbReference>
<comment type="caution">
    <text evidence="1">The sequence shown here is derived from an EMBL/GenBank/DDBJ whole genome shotgun (WGS) entry which is preliminary data.</text>
</comment>
<evidence type="ECO:0000313" key="2">
    <source>
        <dbReference type="Proteomes" id="UP001180020"/>
    </source>
</evidence>
<sequence length="96" mass="11672">METVDHLLCMCEVALEFWAMVGRHTGMRTTFQTVEELWEEGAWTVWKTRNDAIFNRSRVYQENMWNMFRGLITYWGWHRAREGEIQFRDGYMRITG</sequence>
<dbReference type="EMBL" id="JAUJYO010000011">
    <property type="protein sequence ID" value="KAK1304546.1"/>
    <property type="molecule type" value="Genomic_DNA"/>
</dbReference>
<protein>
    <submittedName>
        <fullName evidence="1">Uncharacterized protein</fullName>
    </submittedName>
</protein>
<evidence type="ECO:0000313" key="1">
    <source>
        <dbReference type="EMBL" id="KAK1304546.1"/>
    </source>
</evidence>
<keyword evidence="2" id="KW-1185">Reference proteome</keyword>
<accession>A0AAV9DUG0</accession>
<gene>
    <name evidence="1" type="ORF">QJS10_CPB11g00853</name>
</gene>
<organism evidence="1 2">
    <name type="scientific">Acorus calamus</name>
    <name type="common">Sweet flag</name>
    <dbReference type="NCBI Taxonomy" id="4465"/>
    <lineage>
        <taxon>Eukaryota</taxon>
        <taxon>Viridiplantae</taxon>
        <taxon>Streptophyta</taxon>
        <taxon>Embryophyta</taxon>
        <taxon>Tracheophyta</taxon>
        <taxon>Spermatophyta</taxon>
        <taxon>Magnoliopsida</taxon>
        <taxon>Liliopsida</taxon>
        <taxon>Acoraceae</taxon>
        <taxon>Acorus</taxon>
    </lineage>
</organism>
<proteinExistence type="predicted"/>
<reference evidence="1" key="1">
    <citation type="journal article" date="2023" name="Nat. Commun.">
        <title>Diploid and tetraploid genomes of Acorus and the evolution of monocots.</title>
        <authorList>
            <person name="Ma L."/>
            <person name="Liu K.W."/>
            <person name="Li Z."/>
            <person name="Hsiao Y.Y."/>
            <person name="Qi Y."/>
            <person name="Fu T."/>
            <person name="Tang G.D."/>
            <person name="Zhang D."/>
            <person name="Sun W.H."/>
            <person name="Liu D.K."/>
            <person name="Li Y."/>
            <person name="Chen G.Z."/>
            <person name="Liu X.D."/>
            <person name="Liao X.Y."/>
            <person name="Jiang Y.T."/>
            <person name="Yu X."/>
            <person name="Hao Y."/>
            <person name="Huang J."/>
            <person name="Zhao X.W."/>
            <person name="Ke S."/>
            <person name="Chen Y.Y."/>
            <person name="Wu W.L."/>
            <person name="Hsu J.L."/>
            <person name="Lin Y.F."/>
            <person name="Huang M.D."/>
            <person name="Li C.Y."/>
            <person name="Huang L."/>
            <person name="Wang Z.W."/>
            <person name="Zhao X."/>
            <person name="Zhong W.Y."/>
            <person name="Peng D.H."/>
            <person name="Ahmad S."/>
            <person name="Lan S."/>
            <person name="Zhang J.S."/>
            <person name="Tsai W.C."/>
            <person name="Van de Peer Y."/>
            <person name="Liu Z.J."/>
        </authorList>
    </citation>
    <scope>NUCLEOTIDE SEQUENCE</scope>
    <source>
        <strain evidence="1">CP</strain>
    </source>
</reference>
<dbReference type="AlphaFoldDB" id="A0AAV9DUG0"/>
<reference evidence="1" key="2">
    <citation type="submission" date="2023-06" db="EMBL/GenBank/DDBJ databases">
        <authorList>
            <person name="Ma L."/>
            <person name="Liu K.-W."/>
            <person name="Li Z."/>
            <person name="Hsiao Y.-Y."/>
            <person name="Qi Y."/>
            <person name="Fu T."/>
            <person name="Tang G."/>
            <person name="Zhang D."/>
            <person name="Sun W.-H."/>
            <person name="Liu D.-K."/>
            <person name="Li Y."/>
            <person name="Chen G.-Z."/>
            <person name="Liu X.-D."/>
            <person name="Liao X.-Y."/>
            <person name="Jiang Y.-T."/>
            <person name="Yu X."/>
            <person name="Hao Y."/>
            <person name="Huang J."/>
            <person name="Zhao X.-W."/>
            <person name="Ke S."/>
            <person name="Chen Y.-Y."/>
            <person name="Wu W.-L."/>
            <person name="Hsu J.-L."/>
            <person name="Lin Y.-F."/>
            <person name="Huang M.-D."/>
            <person name="Li C.-Y."/>
            <person name="Huang L."/>
            <person name="Wang Z.-W."/>
            <person name="Zhao X."/>
            <person name="Zhong W.-Y."/>
            <person name="Peng D.-H."/>
            <person name="Ahmad S."/>
            <person name="Lan S."/>
            <person name="Zhang J.-S."/>
            <person name="Tsai W.-C."/>
            <person name="Van De Peer Y."/>
            <person name="Liu Z.-J."/>
        </authorList>
    </citation>
    <scope>NUCLEOTIDE SEQUENCE</scope>
    <source>
        <strain evidence="1">CP</strain>
        <tissue evidence="1">Leaves</tissue>
    </source>
</reference>